<dbReference type="Pfam" id="PF07690">
    <property type="entry name" value="MFS_1"/>
    <property type="match status" value="1"/>
</dbReference>
<sequence>MSSSPTRAWLPWFYGHTFLIQAITFVLRPTAIYRALELDVPAHWLGALGASFAIVPLLLAVPSGHAADRFGERRVMLVGAWLTVAAAAAFVLVGGHVWGLLVASVLLGVAHLGAVVGQQALVANRTDRSRYDTAFGHYTFAASAGQALGPFLIVLLGGRQAIPRTDAIFASVLAMSVVLLLLALLLPRFAQSPQGRAAASDGSVRSLLRRPGTVRALIVSCIVLAAVDISLVYLPVLGSERDIPAGTIGALLACRALASMVSRFFLGRLTAMVGRGRLLTGSVAVSAVGLALVAVPMPTWSLFVVVGIAGLGLGAGQPLTMSWLAESTPPGLRGRAMSLRLTGNRLGQVLVPSAAGLVAASSGAAGVLWLTAGGLVLAGISSRSIPTLPPPPDPRSSA</sequence>
<evidence type="ECO:0000256" key="4">
    <source>
        <dbReference type="ARBA" id="ARBA00023136"/>
    </source>
</evidence>
<feature type="transmembrane region" description="Helical" evidence="5">
    <location>
        <begin position="135"/>
        <end position="156"/>
    </location>
</feature>
<accession>A0A7Y9GZV0</accession>
<feature type="transmembrane region" description="Helical" evidence="5">
    <location>
        <begin position="75"/>
        <end position="94"/>
    </location>
</feature>
<feature type="domain" description="Major facilitator superfamily (MFS) profile" evidence="6">
    <location>
        <begin position="1"/>
        <end position="390"/>
    </location>
</feature>
<evidence type="ECO:0000256" key="1">
    <source>
        <dbReference type="ARBA" id="ARBA00004651"/>
    </source>
</evidence>
<dbReference type="InterPro" id="IPR020846">
    <property type="entry name" value="MFS_dom"/>
</dbReference>
<keyword evidence="2 5" id="KW-0812">Transmembrane</keyword>
<feature type="transmembrane region" description="Helical" evidence="5">
    <location>
        <begin position="214"/>
        <end position="237"/>
    </location>
</feature>
<dbReference type="AlphaFoldDB" id="A0A7Y9GZV0"/>
<evidence type="ECO:0000256" key="5">
    <source>
        <dbReference type="SAM" id="Phobius"/>
    </source>
</evidence>
<feature type="transmembrane region" description="Helical" evidence="5">
    <location>
        <begin position="168"/>
        <end position="186"/>
    </location>
</feature>
<dbReference type="PANTHER" id="PTHR23526">
    <property type="entry name" value="INTEGRAL MEMBRANE TRANSPORT PROTEIN-RELATED"/>
    <property type="match status" value="1"/>
</dbReference>
<dbReference type="PANTHER" id="PTHR23526:SF4">
    <property type="entry name" value="INTEGRAL MEMBRANE TRANSPORT PROTEIN"/>
    <property type="match status" value="1"/>
</dbReference>
<dbReference type="Gene3D" id="1.20.1250.20">
    <property type="entry name" value="MFS general substrate transporter like domains"/>
    <property type="match status" value="2"/>
</dbReference>
<feature type="transmembrane region" description="Helical" evidence="5">
    <location>
        <begin position="278"/>
        <end position="297"/>
    </location>
</feature>
<comment type="caution">
    <text evidence="7">The sequence shown here is derived from an EMBL/GenBank/DDBJ whole genome shotgun (WGS) entry which is preliminary data.</text>
</comment>
<feature type="transmembrane region" description="Helical" evidence="5">
    <location>
        <begin position="42"/>
        <end position="63"/>
    </location>
</feature>
<keyword evidence="4 5" id="KW-0472">Membrane</keyword>
<proteinExistence type="predicted"/>
<dbReference type="RefSeq" id="WP_179618039.1">
    <property type="nucleotide sequence ID" value="NZ_JACCBW010000001.1"/>
</dbReference>
<evidence type="ECO:0000256" key="2">
    <source>
        <dbReference type="ARBA" id="ARBA00022692"/>
    </source>
</evidence>
<feature type="transmembrane region" description="Helical" evidence="5">
    <location>
        <begin position="346"/>
        <end position="370"/>
    </location>
</feature>
<feature type="transmembrane region" description="Helical" evidence="5">
    <location>
        <begin position="12"/>
        <end position="36"/>
    </location>
</feature>
<keyword evidence="8" id="KW-1185">Reference proteome</keyword>
<dbReference type="SUPFAM" id="SSF103473">
    <property type="entry name" value="MFS general substrate transporter"/>
    <property type="match status" value="1"/>
</dbReference>
<dbReference type="InterPro" id="IPR052528">
    <property type="entry name" value="Sugar_transport-like"/>
</dbReference>
<feature type="transmembrane region" description="Helical" evidence="5">
    <location>
        <begin position="243"/>
        <end position="266"/>
    </location>
</feature>
<gene>
    <name evidence="7" type="ORF">F4692_000480</name>
</gene>
<organism evidence="7 8">
    <name type="scientific">Nocardioides cavernae</name>
    <dbReference type="NCBI Taxonomy" id="1921566"/>
    <lineage>
        <taxon>Bacteria</taxon>
        <taxon>Bacillati</taxon>
        <taxon>Actinomycetota</taxon>
        <taxon>Actinomycetes</taxon>
        <taxon>Propionibacteriales</taxon>
        <taxon>Nocardioidaceae</taxon>
        <taxon>Nocardioides</taxon>
    </lineage>
</organism>
<feature type="transmembrane region" description="Helical" evidence="5">
    <location>
        <begin position="303"/>
        <end position="325"/>
    </location>
</feature>
<protein>
    <submittedName>
        <fullName evidence="7">MFS family permease</fullName>
    </submittedName>
</protein>
<evidence type="ECO:0000259" key="6">
    <source>
        <dbReference type="PROSITE" id="PS50850"/>
    </source>
</evidence>
<dbReference type="GO" id="GO:0005886">
    <property type="term" value="C:plasma membrane"/>
    <property type="evidence" value="ECO:0007669"/>
    <property type="project" value="UniProtKB-SubCell"/>
</dbReference>
<dbReference type="GO" id="GO:0022857">
    <property type="term" value="F:transmembrane transporter activity"/>
    <property type="evidence" value="ECO:0007669"/>
    <property type="project" value="InterPro"/>
</dbReference>
<evidence type="ECO:0000313" key="7">
    <source>
        <dbReference type="EMBL" id="NYE35376.1"/>
    </source>
</evidence>
<dbReference type="PROSITE" id="PS50850">
    <property type="entry name" value="MFS"/>
    <property type="match status" value="1"/>
</dbReference>
<reference evidence="7 8" key="1">
    <citation type="submission" date="2020-07" db="EMBL/GenBank/DDBJ databases">
        <authorList>
            <person name="Partida-Martinez L."/>
            <person name="Huntemann M."/>
            <person name="Clum A."/>
            <person name="Wang J."/>
            <person name="Palaniappan K."/>
            <person name="Ritter S."/>
            <person name="Chen I.-M."/>
            <person name="Stamatis D."/>
            <person name="Reddy T."/>
            <person name="O'Malley R."/>
            <person name="Daum C."/>
            <person name="Shapiro N."/>
            <person name="Ivanova N."/>
            <person name="Kyrpides N."/>
            <person name="Woyke T."/>
        </authorList>
    </citation>
    <scope>NUCLEOTIDE SEQUENCE [LARGE SCALE GENOMIC DNA]</scope>
    <source>
        <strain evidence="7 8">AT2.17</strain>
    </source>
</reference>
<dbReference type="InterPro" id="IPR005828">
    <property type="entry name" value="MFS_sugar_transport-like"/>
</dbReference>
<evidence type="ECO:0000256" key="3">
    <source>
        <dbReference type="ARBA" id="ARBA00022989"/>
    </source>
</evidence>
<dbReference type="InterPro" id="IPR011701">
    <property type="entry name" value="MFS"/>
</dbReference>
<dbReference type="Pfam" id="PF00083">
    <property type="entry name" value="Sugar_tr"/>
    <property type="match status" value="1"/>
</dbReference>
<comment type="subcellular location">
    <subcellularLocation>
        <location evidence="1">Cell membrane</location>
        <topology evidence="1">Multi-pass membrane protein</topology>
    </subcellularLocation>
</comment>
<evidence type="ECO:0000313" key="8">
    <source>
        <dbReference type="Proteomes" id="UP000549911"/>
    </source>
</evidence>
<dbReference type="EMBL" id="JACCBW010000001">
    <property type="protein sequence ID" value="NYE35376.1"/>
    <property type="molecule type" value="Genomic_DNA"/>
</dbReference>
<dbReference type="InterPro" id="IPR036259">
    <property type="entry name" value="MFS_trans_sf"/>
</dbReference>
<reference evidence="7 8" key="2">
    <citation type="submission" date="2020-08" db="EMBL/GenBank/DDBJ databases">
        <title>The Agave Microbiome: Exploring the role of microbial communities in plant adaptations to desert environments.</title>
        <authorList>
            <person name="Partida-Martinez L.P."/>
        </authorList>
    </citation>
    <scope>NUCLEOTIDE SEQUENCE [LARGE SCALE GENOMIC DNA]</scope>
    <source>
        <strain evidence="7 8">AT2.17</strain>
    </source>
</reference>
<dbReference type="Proteomes" id="UP000549911">
    <property type="component" value="Unassembled WGS sequence"/>
</dbReference>
<feature type="transmembrane region" description="Helical" evidence="5">
    <location>
        <begin position="100"/>
        <end position="123"/>
    </location>
</feature>
<keyword evidence="3 5" id="KW-1133">Transmembrane helix</keyword>
<name>A0A7Y9GZV0_9ACTN</name>